<evidence type="ECO:0000256" key="6">
    <source>
        <dbReference type="ARBA" id="ARBA00023295"/>
    </source>
</evidence>
<keyword evidence="6 8" id="KW-0326">Glycosidase</keyword>
<evidence type="ECO:0000256" key="5">
    <source>
        <dbReference type="ARBA" id="ARBA00022801"/>
    </source>
</evidence>
<evidence type="ECO:0000256" key="4">
    <source>
        <dbReference type="ARBA" id="ARBA00022525"/>
    </source>
</evidence>
<dbReference type="Proteomes" id="UP001604336">
    <property type="component" value="Unassembled WGS sequence"/>
</dbReference>
<dbReference type="GO" id="GO:0071555">
    <property type="term" value="P:cell wall organization"/>
    <property type="evidence" value="ECO:0007669"/>
    <property type="project" value="UniProtKB-KW"/>
</dbReference>
<dbReference type="InterPro" id="IPR000743">
    <property type="entry name" value="Glyco_hydro_28"/>
</dbReference>
<evidence type="ECO:0000256" key="2">
    <source>
        <dbReference type="ARBA" id="ARBA00008834"/>
    </source>
</evidence>
<evidence type="ECO:0000256" key="1">
    <source>
        <dbReference type="ARBA" id="ARBA00004191"/>
    </source>
</evidence>
<keyword evidence="10" id="KW-1185">Reference proteome</keyword>
<proteinExistence type="inferred from homology"/>
<organism evidence="9 10">
    <name type="scientific">Abeliophyllum distichum</name>
    <dbReference type="NCBI Taxonomy" id="126358"/>
    <lineage>
        <taxon>Eukaryota</taxon>
        <taxon>Viridiplantae</taxon>
        <taxon>Streptophyta</taxon>
        <taxon>Embryophyta</taxon>
        <taxon>Tracheophyta</taxon>
        <taxon>Spermatophyta</taxon>
        <taxon>Magnoliopsida</taxon>
        <taxon>eudicotyledons</taxon>
        <taxon>Gunneridae</taxon>
        <taxon>Pentapetalae</taxon>
        <taxon>asterids</taxon>
        <taxon>lamiids</taxon>
        <taxon>Lamiales</taxon>
        <taxon>Oleaceae</taxon>
        <taxon>Forsythieae</taxon>
        <taxon>Abeliophyllum</taxon>
    </lineage>
</organism>
<evidence type="ECO:0000256" key="7">
    <source>
        <dbReference type="ARBA" id="ARBA00023316"/>
    </source>
</evidence>
<dbReference type="AlphaFoldDB" id="A0ABD1QWU2"/>
<name>A0ABD1QWU2_9LAMI</name>
<accession>A0ABD1QWU2</accession>
<dbReference type="EMBL" id="JBFOLK010000010">
    <property type="protein sequence ID" value="KAL2479696.1"/>
    <property type="molecule type" value="Genomic_DNA"/>
</dbReference>
<evidence type="ECO:0000313" key="9">
    <source>
        <dbReference type="EMBL" id="KAL2479696.1"/>
    </source>
</evidence>
<sequence>MRKICEIKRLEKGRSSVFSFWKLDFAVKYLKFRLFDVLRSVEDILSLIFILGLASSRFASLSIAWGNEDHFNVIDYGATSDGVTDDSQAFLKAWDAACSAAVEYPKGDHPSTKNLFGTVVAPSSPTVWDGRDASQWLAFNNVNGLNVDGFGTIDGQGKGRGGNYAKVEKIHISNSHFNRTTNGARIKTWQVGRGYIRKVTFQNLIFTFVKNPIIIDQNYCYPRNSCKKEKSGVQISDVTYKEIFGTSSTNIAINLNCSQSVPCYGIFMQSIQLALAEAGKQITANCSSAYGEEDHVFPGPCLSKTRL</sequence>
<dbReference type="GO" id="GO:0016798">
    <property type="term" value="F:hydrolase activity, acting on glycosyl bonds"/>
    <property type="evidence" value="ECO:0007669"/>
    <property type="project" value="UniProtKB-KW"/>
</dbReference>
<comment type="subcellular location">
    <subcellularLocation>
        <location evidence="1">Secreted</location>
        <location evidence="1">Cell wall</location>
    </subcellularLocation>
</comment>
<keyword evidence="5 8" id="KW-0378">Hydrolase</keyword>
<dbReference type="InterPro" id="IPR011050">
    <property type="entry name" value="Pectin_lyase_fold/virulence"/>
</dbReference>
<keyword evidence="3" id="KW-0134">Cell wall</keyword>
<evidence type="ECO:0000313" key="10">
    <source>
        <dbReference type="Proteomes" id="UP001604336"/>
    </source>
</evidence>
<comment type="caution">
    <text evidence="9">The sequence shown here is derived from an EMBL/GenBank/DDBJ whole genome shotgun (WGS) entry which is preliminary data.</text>
</comment>
<dbReference type="Gene3D" id="2.160.20.10">
    <property type="entry name" value="Single-stranded right-handed beta-helix, Pectin lyase-like"/>
    <property type="match status" value="2"/>
</dbReference>
<protein>
    <submittedName>
        <fullName evidence="9">Pectin lyase-like superfamily protein</fullName>
    </submittedName>
</protein>
<dbReference type="InterPro" id="IPR012334">
    <property type="entry name" value="Pectin_lyas_fold"/>
</dbReference>
<dbReference type="SUPFAM" id="SSF51126">
    <property type="entry name" value="Pectin lyase-like"/>
    <property type="match status" value="1"/>
</dbReference>
<evidence type="ECO:0000256" key="3">
    <source>
        <dbReference type="ARBA" id="ARBA00022512"/>
    </source>
</evidence>
<keyword evidence="7" id="KW-0961">Cell wall biogenesis/degradation</keyword>
<dbReference type="PANTHER" id="PTHR31375">
    <property type="match status" value="1"/>
</dbReference>
<reference evidence="10" key="1">
    <citation type="submission" date="2024-07" db="EMBL/GenBank/DDBJ databases">
        <title>Two chromosome-level genome assemblies of Korean endemic species Abeliophyllum distichum and Forsythia ovata (Oleaceae).</title>
        <authorList>
            <person name="Jang H."/>
        </authorList>
    </citation>
    <scope>NUCLEOTIDE SEQUENCE [LARGE SCALE GENOMIC DNA]</scope>
</reference>
<dbReference type="Pfam" id="PF00295">
    <property type="entry name" value="Glyco_hydro_28"/>
    <property type="match status" value="1"/>
</dbReference>
<evidence type="ECO:0000256" key="8">
    <source>
        <dbReference type="RuleBase" id="RU361169"/>
    </source>
</evidence>
<keyword evidence="4" id="KW-0964">Secreted</keyword>
<gene>
    <name evidence="9" type="ORF">Adt_32662</name>
</gene>
<comment type="similarity">
    <text evidence="2 8">Belongs to the glycosyl hydrolase 28 family.</text>
</comment>